<evidence type="ECO:0000313" key="2">
    <source>
        <dbReference type="Proteomes" id="UP001328107"/>
    </source>
</evidence>
<organism evidence="1 2">
    <name type="scientific">Pristionchus mayeri</name>
    <dbReference type="NCBI Taxonomy" id="1317129"/>
    <lineage>
        <taxon>Eukaryota</taxon>
        <taxon>Metazoa</taxon>
        <taxon>Ecdysozoa</taxon>
        <taxon>Nematoda</taxon>
        <taxon>Chromadorea</taxon>
        <taxon>Rhabditida</taxon>
        <taxon>Rhabditina</taxon>
        <taxon>Diplogasteromorpha</taxon>
        <taxon>Diplogasteroidea</taxon>
        <taxon>Neodiplogasteridae</taxon>
        <taxon>Pristionchus</taxon>
    </lineage>
</organism>
<dbReference type="EMBL" id="BTRK01000006">
    <property type="protein sequence ID" value="GMR57731.1"/>
    <property type="molecule type" value="Genomic_DNA"/>
</dbReference>
<sequence>MNSRLSPHSLFSSAYEESRATEAFCQALRRVREGHPVVSSSESSLQPYQPIIEKFGKPVLVYPLSLTSLFSSADEESKAMDAFCLAFRRLSTAHAQNL</sequence>
<name>A0AAN5D7B5_9BILA</name>
<dbReference type="AlphaFoldDB" id="A0AAN5D7B5"/>
<gene>
    <name evidence="1" type="ORF">PMAYCL1PPCAC_27926</name>
</gene>
<comment type="caution">
    <text evidence="1">The sequence shown here is derived from an EMBL/GenBank/DDBJ whole genome shotgun (WGS) entry which is preliminary data.</text>
</comment>
<dbReference type="Proteomes" id="UP001328107">
    <property type="component" value="Unassembled WGS sequence"/>
</dbReference>
<protein>
    <submittedName>
        <fullName evidence="1">Uncharacterized protein</fullName>
    </submittedName>
</protein>
<evidence type="ECO:0000313" key="1">
    <source>
        <dbReference type="EMBL" id="GMR57731.1"/>
    </source>
</evidence>
<proteinExistence type="predicted"/>
<keyword evidence="2" id="KW-1185">Reference proteome</keyword>
<accession>A0AAN5D7B5</accession>
<reference evidence="2" key="1">
    <citation type="submission" date="2022-10" db="EMBL/GenBank/DDBJ databases">
        <title>Genome assembly of Pristionchus species.</title>
        <authorList>
            <person name="Yoshida K."/>
            <person name="Sommer R.J."/>
        </authorList>
    </citation>
    <scope>NUCLEOTIDE SEQUENCE [LARGE SCALE GENOMIC DNA]</scope>
    <source>
        <strain evidence="2">RS5460</strain>
    </source>
</reference>
<feature type="non-terminal residue" evidence="1">
    <location>
        <position position="98"/>
    </location>
</feature>